<accession>A0A1I2FY58</accession>
<dbReference type="STRING" id="655355.SAMN05216283_102658"/>
<reference evidence="1 2" key="1">
    <citation type="submission" date="2016-10" db="EMBL/GenBank/DDBJ databases">
        <authorList>
            <person name="de Groot N.N."/>
        </authorList>
    </citation>
    <scope>NUCLEOTIDE SEQUENCE [LARGE SCALE GENOMIC DNA]</scope>
    <source>
        <strain evidence="1 2">CGMCC 1.9156</strain>
    </source>
</reference>
<evidence type="ECO:0000313" key="2">
    <source>
        <dbReference type="Proteomes" id="UP000198964"/>
    </source>
</evidence>
<organism evidence="1 2">
    <name type="scientific">Sunxiuqinia elliptica</name>
    <dbReference type="NCBI Taxonomy" id="655355"/>
    <lineage>
        <taxon>Bacteria</taxon>
        <taxon>Pseudomonadati</taxon>
        <taxon>Bacteroidota</taxon>
        <taxon>Bacteroidia</taxon>
        <taxon>Marinilabiliales</taxon>
        <taxon>Prolixibacteraceae</taxon>
        <taxon>Sunxiuqinia</taxon>
    </lineage>
</organism>
<sequence length="174" mass="21066">MKFHNQDKNELTFLFQSTLQSVKGKANTSGSVTRTVLIYLILNKKEKYYLEDIFKKFIIPHFSINDFIIFFEWDRIAQNYRYVVTPQQNKNKFISFHLHKRDKVNDFEVIIIYTNIDGFNFHNTQKLLFLLAHDDLKRFKKFYQDFIDDLNEESHEKFTVDFFIPFTIPNSLKK</sequence>
<dbReference type="Proteomes" id="UP000198964">
    <property type="component" value="Unassembled WGS sequence"/>
</dbReference>
<dbReference type="EMBL" id="FONW01000002">
    <property type="protein sequence ID" value="SFF09833.1"/>
    <property type="molecule type" value="Genomic_DNA"/>
</dbReference>
<keyword evidence="2" id="KW-1185">Reference proteome</keyword>
<dbReference type="AlphaFoldDB" id="A0A1I2FY58"/>
<dbReference type="RefSeq" id="WP_093919295.1">
    <property type="nucleotide sequence ID" value="NZ_FONW01000002.1"/>
</dbReference>
<evidence type="ECO:0000313" key="1">
    <source>
        <dbReference type="EMBL" id="SFF09833.1"/>
    </source>
</evidence>
<gene>
    <name evidence="1" type="ORF">SAMN05216283_102658</name>
</gene>
<name>A0A1I2FY58_9BACT</name>
<protein>
    <submittedName>
        <fullName evidence="1">Uncharacterized protein</fullName>
    </submittedName>
</protein>
<proteinExistence type="predicted"/>